<dbReference type="PANTHER" id="PTHR28298">
    <property type="entry name" value="EISOSOME PROTEIN 1"/>
    <property type="match status" value="1"/>
</dbReference>
<feature type="compositionally biased region" description="Basic and acidic residues" evidence="2">
    <location>
        <begin position="710"/>
        <end position="721"/>
    </location>
</feature>
<proteinExistence type="predicted"/>
<feature type="region of interest" description="Disordered" evidence="2">
    <location>
        <begin position="460"/>
        <end position="745"/>
    </location>
</feature>
<keyword evidence="4" id="KW-1185">Reference proteome</keyword>
<name>A0ABR4LJB0_9EURO</name>
<dbReference type="GeneID" id="98144892"/>
<dbReference type="Proteomes" id="UP001610432">
    <property type="component" value="Unassembled WGS sequence"/>
</dbReference>
<feature type="region of interest" description="Disordered" evidence="2">
    <location>
        <begin position="202"/>
        <end position="228"/>
    </location>
</feature>
<accession>A0ABR4LJB0</accession>
<feature type="compositionally biased region" description="Polar residues" evidence="2">
    <location>
        <begin position="641"/>
        <end position="656"/>
    </location>
</feature>
<comment type="caution">
    <text evidence="3">The sequence shown here is derived from an EMBL/GenBank/DDBJ whole genome shotgun (WGS) entry which is preliminary data.</text>
</comment>
<feature type="compositionally biased region" description="Basic and acidic residues" evidence="2">
    <location>
        <begin position="36"/>
        <end position="56"/>
    </location>
</feature>
<feature type="compositionally biased region" description="Basic and acidic residues" evidence="2">
    <location>
        <begin position="560"/>
        <end position="580"/>
    </location>
</feature>
<evidence type="ECO:0008006" key="5">
    <source>
        <dbReference type="Google" id="ProtNLM"/>
    </source>
</evidence>
<dbReference type="EMBL" id="JBFXLQ010000039">
    <property type="protein sequence ID" value="KAL2864586.1"/>
    <property type="molecule type" value="Genomic_DNA"/>
</dbReference>
<feature type="region of interest" description="Disordered" evidence="2">
    <location>
        <begin position="35"/>
        <end position="63"/>
    </location>
</feature>
<feature type="coiled-coil region" evidence="1">
    <location>
        <begin position="413"/>
        <end position="459"/>
    </location>
</feature>
<protein>
    <recommendedName>
        <fullName evidence="5">Eisosome protein 1</fullName>
    </recommendedName>
</protein>
<sequence length="745" mass="82609">MAAAVEQNPAVQQRISRAGSGRLADQAATAALYVTHPERSIPLRESTARPDTDTSRGSRSGLSNASAVAALAAHARKQDLGARQAATLTADRQKAASPSHEGYPYQAAVFAINEGRGTAGTSGNRKRAESVPLEAAHPPAGARVKGPGDPFDDLDKYMNASRIQNVHMNRRLFTATPPIGPEMEEHRKRSILEAASMSMAKDNKDAGLPGAQRLPAQGRAQRSSSGPLQQALTLQDVAQKRAAEKLAKLKDETAEYRNYYGVEQQPARSSFTLHRHRLSGEAEQFDIERSKEIRKQMTNLQSKLNAVDEKRENDRATLLDLARKNVDATIQDMDKRLYTESGRTLAMQKYLDEKAQERAQKGMKVTDAQYLMDGKISIGGQKHVEMADMEHLARSRLQPTFDEIEDLAQTQKAREVEARLDEEQRQHLLALEREREAEIQLEERQHKEYLKQERKYKEEKSWPWKRKSRQARDFEWAREPTEERTQQVNGTTAVPSQTVQPQPMAQPQPEPERESQQQINKTQVAAPGAAQPDTVSKQESKLKSWFSRIGRRASASLPKEVGEGQEEGRRVSEPATRDTSRAAGTTEGIRRVETQETETSGAEEAQQPVKPEDEGEQIAEPVAGVVGAPEGDSRAEPLRSNPVTASDLSQPTQGVTSEEGVGKLEGMTPSEYLATERDSKEIVEQSHSLKQQRHQEGHVHELATPSNERQALRDTAAEHDLPAPPSIVDKPVSNGARESRFSEDL</sequence>
<evidence type="ECO:0000256" key="1">
    <source>
        <dbReference type="SAM" id="Coils"/>
    </source>
</evidence>
<reference evidence="3 4" key="1">
    <citation type="submission" date="2024-07" db="EMBL/GenBank/DDBJ databases">
        <title>Section-level genome sequencing and comparative genomics of Aspergillus sections Usti and Cavernicolus.</title>
        <authorList>
            <consortium name="Lawrence Berkeley National Laboratory"/>
            <person name="Nybo J.L."/>
            <person name="Vesth T.C."/>
            <person name="Theobald S."/>
            <person name="Frisvad J.C."/>
            <person name="Larsen T.O."/>
            <person name="Kjaerboelling I."/>
            <person name="Rothschild-Mancinelli K."/>
            <person name="Lyhne E.K."/>
            <person name="Kogle M.E."/>
            <person name="Barry K."/>
            <person name="Clum A."/>
            <person name="Na H."/>
            <person name="Ledsgaard L."/>
            <person name="Lin J."/>
            <person name="Lipzen A."/>
            <person name="Kuo A."/>
            <person name="Riley R."/>
            <person name="Mondo S."/>
            <person name="Labutti K."/>
            <person name="Haridas S."/>
            <person name="Pangalinan J."/>
            <person name="Salamov A.A."/>
            <person name="Simmons B.A."/>
            <person name="Magnuson J.K."/>
            <person name="Chen J."/>
            <person name="Drula E."/>
            <person name="Henrissat B."/>
            <person name="Wiebenga A."/>
            <person name="Lubbers R.J."/>
            <person name="Gomes A.C."/>
            <person name="Macurrencykelacurrency M.R."/>
            <person name="Stajich J."/>
            <person name="Grigoriev I.V."/>
            <person name="Mortensen U.H."/>
            <person name="De Vries R.P."/>
            <person name="Baker S.E."/>
            <person name="Andersen M.R."/>
        </authorList>
    </citation>
    <scope>NUCLEOTIDE SEQUENCE [LARGE SCALE GENOMIC DNA]</scope>
    <source>
        <strain evidence="3 4">CBS 449.75</strain>
    </source>
</reference>
<dbReference type="Pfam" id="PF12757">
    <property type="entry name" value="Eisosome1"/>
    <property type="match status" value="1"/>
</dbReference>
<organism evidence="3 4">
    <name type="scientific">Aspergillus lucknowensis</name>
    <dbReference type="NCBI Taxonomy" id="176173"/>
    <lineage>
        <taxon>Eukaryota</taxon>
        <taxon>Fungi</taxon>
        <taxon>Dikarya</taxon>
        <taxon>Ascomycota</taxon>
        <taxon>Pezizomycotina</taxon>
        <taxon>Eurotiomycetes</taxon>
        <taxon>Eurotiomycetidae</taxon>
        <taxon>Eurotiales</taxon>
        <taxon>Aspergillaceae</taxon>
        <taxon>Aspergillus</taxon>
        <taxon>Aspergillus subgen. Nidulantes</taxon>
    </lineage>
</organism>
<evidence type="ECO:0000256" key="2">
    <source>
        <dbReference type="SAM" id="MobiDB-lite"/>
    </source>
</evidence>
<gene>
    <name evidence="3" type="ORF">BJX67DRAFT_360919</name>
</gene>
<feature type="region of interest" description="Disordered" evidence="2">
    <location>
        <begin position="1"/>
        <end position="22"/>
    </location>
</feature>
<feature type="compositionally biased region" description="Basic and acidic residues" evidence="2">
    <location>
        <begin position="674"/>
        <end position="684"/>
    </location>
</feature>
<evidence type="ECO:0000313" key="4">
    <source>
        <dbReference type="Proteomes" id="UP001610432"/>
    </source>
</evidence>
<keyword evidence="1" id="KW-0175">Coiled coil</keyword>
<dbReference type="RefSeq" id="XP_070883565.1">
    <property type="nucleotide sequence ID" value="XM_071029820.1"/>
</dbReference>
<evidence type="ECO:0000313" key="3">
    <source>
        <dbReference type="EMBL" id="KAL2864586.1"/>
    </source>
</evidence>
<dbReference type="PANTHER" id="PTHR28298:SF1">
    <property type="entry name" value="EISOSOME PROTEIN 1"/>
    <property type="match status" value="1"/>
</dbReference>
<dbReference type="InterPro" id="IPR024527">
    <property type="entry name" value="Eisosome1"/>
</dbReference>
<feature type="compositionally biased region" description="Basic and acidic residues" evidence="2">
    <location>
        <begin position="470"/>
        <end position="485"/>
    </location>
</feature>
<feature type="compositionally biased region" description="Polar residues" evidence="2">
    <location>
        <begin position="486"/>
        <end position="496"/>
    </location>
</feature>